<feature type="compositionally biased region" description="Pro residues" evidence="1">
    <location>
        <begin position="305"/>
        <end position="315"/>
    </location>
</feature>
<protein>
    <submittedName>
        <fullName evidence="3">Uncharacterized protein</fullName>
    </submittedName>
</protein>
<proteinExistence type="predicted"/>
<dbReference type="AlphaFoldDB" id="A0A915JIR6"/>
<dbReference type="Proteomes" id="UP000887565">
    <property type="component" value="Unplaced"/>
</dbReference>
<evidence type="ECO:0000313" key="3">
    <source>
        <dbReference type="WBParaSite" id="nRc.2.0.1.t25976-RA"/>
    </source>
</evidence>
<sequence>MMHSINETAIEMSKSDKKLKKRKHEESSPASQDGSDESVVEELLKQYETYKTQFEEWTTKNKGNVSQEAYDKYVDDFRSWEKIVLGQIKSATKKNKSKKKDKKRSKGDKPPRDQVEVQETPAALQPRMPDATAAPLDPLAMMMTMAMMMMPAMMQQQQQTIAQPVAAAAPPQVFQLQQALPPQMMPPPPRPQPPIPPAMLASGGVAPSFLVQQSQSSLPAPAAVKSVALPDLSRPPPNVLAPRMVPPSSTAASTSVPATPNFPESRRPTTIDYGHGAAAATQEYDDYWYRKNQERLRNEVTTKPSAPPPPRPLAPPSIVRPTPPSMPFAPPPQRPFRGAGPQSTHRHRAPITGPPLPLFPELPSRVRDNDRNGVSSSTSPNRQNMPPTMNNNKQPQHRLGARDFSMRRHV</sequence>
<keyword evidence="2" id="KW-1185">Reference proteome</keyword>
<feature type="compositionally biased region" description="Basic residues" evidence="1">
    <location>
        <begin position="91"/>
        <end position="106"/>
    </location>
</feature>
<organism evidence="2 3">
    <name type="scientific">Romanomermis culicivorax</name>
    <name type="common">Nematode worm</name>
    <dbReference type="NCBI Taxonomy" id="13658"/>
    <lineage>
        <taxon>Eukaryota</taxon>
        <taxon>Metazoa</taxon>
        <taxon>Ecdysozoa</taxon>
        <taxon>Nematoda</taxon>
        <taxon>Enoplea</taxon>
        <taxon>Dorylaimia</taxon>
        <taxon>Mermithida</taxon>
        <taxon>Mermithoidea</taxon>
        <taxon>Mermithidae</taxon>
        <taxon>Romanomermis</taxon>
    </lineage>
</organism>
<dbReference type="OMA" id="ISNLVIC"/>
<accession>A0A915JIR6</accession>
<feature type="compositionally biased region" description="Polar residues" evidence="1">
    <location>
        <begin position="372"/>
        <end position="394"/>
    </location>
</feature>
<feature type="region of interest" description="Disordered" evidence="1">
    <location>
        <begin position="229"/>
        <end position="410"/>
    </location>
</feature>
<feature type="compositionally biased region" description="Basic and acidic residues" evidence="1">
    <location>
        <begin position="287"/>
        <end position="300"/>
    </location>
</feature>
<feature type="region of interest" description="Disordered" evidence="1">
    <location>
        <begin position="88"/>
        <end position="132"/>
    </location>
</feature>
<name>A0A915JIR6_ROMCU</name>
<reference evidence="3" key="1">
    <citation type="submission" date="2022-11" db="UniProtKB">
        <authorList>
            <consortium name="WormBaseParasite"/>
        </authorList>
    </citation>
    <scope>IDENTIFICATION</scope>
</reference>
<evidence type="ECO:0000313" key="2">
    <source>
        <dbReference type="Proteomes" id="UP000887565"/>
    </source>
</evidence>
<feature type="compositionally biased region" description="Basic and acidic residues" evidence="1">
    <location>
        <begin position="400"/>
        <end position="410"/>
    </location>
</feature>
<dbReference type="WBParaSite" id="nRc.2.0.1.t25976-RA">
    <property type="protein sequence ID" value="nRc.2.0.1.t25976-RA"/>
    <property type="gene ID" value="nRc.2.0.1.g25976"/>
</dbReference>
<feature type="region of interest" description="Disordered" evidence="1">
    <location>
        <begin position="1"/>
        <end position="40"/>
    </location>
</feature>
<feature type="compositionally biased region" description="Low complexity" evidence="1">
    <location>
        <begin position="246"/>
        <end position="259"/>
    </location>
</feature>
<evidence type="ECO:0000256" key="1">
    <source>
        <dbReference type="SAM" id="MobiDB-lite"/>
    </source>
</evidence>
<feature type="compositionally biased region" description="Pro residues" evidence="1">
    <location>
        <begin position="321"/>
        <end position="334"/>
    </location>
</feature>